<organism evidence="3 4">
    <name type="scientific">Vairimorpha apis BRL 01</name>
    <dbReference type="NCBI Taxonomy" id="1037528"/>
    <lineage>
        <taxon>Eukaryota</taxon>
        <taxon>Fungi</taxon>
        <taxon>Fungi incertae sedis</taxon>
        <taxon>Microsporidia</taxon>
        <taxon>Nosematidae</taxon>
        <taxon>Vairimorpha</taxon>
    </lineage>
</organism>
<name>T0LCG3_9MICR</name>
<accession>T0LCG3</accession>
<comment type="subcellular location">
    <subcellularLocation>
        <location evidence="1">Nucleus</location>
    </subcellularLocation>
</comment>
<dbReference type="Gene3D" id="1.10.10.60">
    <property type="entry name" value="Homeodomain-like"/>
    <property type="match status" value="1"/>
</dbReference>
<evidence type="ECO:0000313" key="3">
    <source>
        <dbReference type="EMBL" id="EQB62013.1"/>
    </source>
</evidence>
<dbReference type="InterPro" id="IPR009057">
    <property type="entry name" value="Homeodomain-like_sf"/>
</dbReference>
<feature type="domain" description="Homeobox" evidence="2">
    <location>
        <begin position="34"/>
        <end position="75"/>
    </location>
</feature>
<sequence>MNRYIKDEEVEAIFGLLKLKQKHRIKQFIKAKKMTRLQTRTLLHVYALCNYPNVKLIEDLSILLNLNSKFIAKWFFDYNNLFQRKLSRQSIHISSCDLLIIYYKEKSNIYKQMQKNKINNYSNFNILN</sequence>
<keyword evidence="4" id="KW-1185">Reference proteome</keyword>
<evidence type="ECO:0000256" key="1">
    <source>
        <dbReference type="RuleBase" id="RU000682"/>
    </source>
</evidence>
<dbReference type="HOGENOM" id="CLU_1960197_0_0_1"/>
<reference evidence="3 4" key="1">
    <citation type="journal article" date="2013" name="BMC Genomics">
        <title>Genome sequencing and comparative genomics of honey bee microsporidia, Nosema apis reveal novel insights into host-parasite interactions.</title>
        <authorList>
            <person name="Chen Yp."/>
            <person name="Pettis J.S."/>
            <person name="Zhao Y."/>
            <person name="Liu X."/>
            <person name="Tallon L.J."/>
            <person name="Sadzewicz L.D."/>
            <person name="Li R."/>
            <person name="Zheng H."/>
            <person name="Huang S."/>
            <person name="Zhang X."/>
            <person name="Hamilton M.C."/>
            <person name="Pernal S.F."/>
            <person name="Melathopoulos A.P."/>
            <person name="Yan X."/>
            <person name="Evans J.D."/>
        </authorList>
    </citation>
    <scope>NUCLEOTIDE SEQUENCE [LARGE SCALE GENOMIC DNA]</scope>
    <source>
        <strain evidence="3 4">BRL 01</strain>
    </source>
</reference>
<gene>
    <name evidence="3" type="ORF">NAPIS_ORF00409</name>
</gene>
<dbReference type="SUPFAM" id="SSF46689">
    <property type="entry name" value="Homeodomain-like"/>
    <property type="match status" value="1"/>
</dbReference>
<dbReference type="EMBL" id="KE647050">
    <property type="protein sequence ID" value="EQB62013.1"/>
    <property type="molecule type" value="Genomic_DNA"/>
</dbReference>
<dbReference type="CDD" id="cd00086">
    <property type="entry name" value="homeodomain"/>
    <property type="match status" value="1"/>
</dbReference>
<dbReference type="Pfam" id="PF00046">
    <property type="entry name" value="Homeodomain"/>
    <property type="match status" value="1"/>
</dbReference>
<evidence type="ECO:0000313" key="4">
    <source>
        <dbReference type="Proteomes" id="UP000053780"/>
    </source>
</evidence>
<protein>
    <submittedName>
        <fullName evidence="3">Putative homeobox domain-containing protein</fullName>
    </submittedName>
</protein>
<keyword evidence="1 3" id="KW-0238">DNA-binding</keyword>
<dbReference type="Proteomes" id="UP000053780">
    <property type="component" value="Unassembled WGS sequence"/>
</dbReference>
<evidence type="ECO:0000259" key="2">
    <source>
        <dbReference type="Pfam" id="PF00046"/>
    </source>
</evidence>
<dbReference type="VEuPathDB" id="MicrosporidiaDB:NAPIS_ORF00409"/>
<keyword evidence="1" id="KW-0539">Nucleus</keyword>
<dbReference type="GO" id="GO:0003677">
    <property type="term" value="F:DNA binding"/>
    <property type="evidence" value="ECO:0007669"/>
    <property type="project" value="UniProtKB-KW"/>
</dbReference>
<dbReference type="InterPro" id="IPR001356">
    <property type="entry name" value="HD"/>
</dbReference>
<proteinExistence type="predicted"/>
<keyword evidence="1 3" id="KW-0371">Homeobox</keyword>
<dbReference type="AlphaFoldDB" id="T0LCG3"/>
<dbReference type="GO" id="GO:0005634">
    <property type="term" value="C:nucleus"/>
    <property type="evidence" value="ECO:0007669"/>
    <property type="project" value="UniProtKB-SubCell"/>
</dbReference>